<evidence type="ECO:0000256" key="1">
    <source>
        <dbReference type="SAM" id="Phobius"/>
    </source>
</evidence>
<keyword evidence="1" id="KW-0472">Membrane</keyword>
<dbReference type="Proteomes" id="UP000186705">
    <property type="component" value="Unassembled WGS sequence"/>
</dbReference>
<organism evidence="2 3">
    <name type="scientific">Dubosiella newyorkensis</name>
    <dbReference type="NCBI Taxonomy" id="1862672"/>
    <lineage>
        <taxon>Bacteria</taxon>
        <taxon>Bacillati</taxon>
        <taxon>Bacillota</taxon>
        <taxon>Erysipelotrichia</taxon>
        <taxon>Erysipelotrichales</taxon>
        <taxon>Erysipelotrichaceae</taxon>
        <taxon>Dubosiella</taxon>
    </lineage>
</organism>
<dbReference type="EMBL" id="MPKA01000047">
    <property type="protein sequence ID" value="OLU47483.1"/>
    <property type="molecule type" value="Genomic_DNA"/>
</dbReference>
<feature type="transmembrane region" description="Helical" evidence="1">
    <location>
        <begin position="20"/>
        <end position="38"/>
    </location>
</feature>
<dbReference type="OrthoDB" id="9983239at2"/>
<dbReference type="RefSeq" id="WP_076340764.1">
    <property type="nucleotide sequence ID" value="NZ_CAMNTW010000003.1"/>
</dbReference>
<gene>
    <name evidence="2" type="ORF">BO225_02770</name>
</gene>
<accession>A0A1U7NPC0</accession>
<evidence type="ECO:0000313" key="2">
    <source>
        <dbReference type="EMBL" id="OLU47483.1"/>
    </source>
</evidence>
<dbReference type="STRING" id="1862672.BO225_02770"/>
<feature type="transmembrane region" description="Helical" evidence="1">
    <location>
        <begin position="75"/>
        <end position="94"/>
    </location>
</feature>
<keyword evidence="1" id="KW-1133">Transmembrane helix</keyword>
<keyword evidence="3" id="KW-1185">Reference proteome</keyword>
<protein>
    <submittedName>
        <fullName evidence="2">Uncharacterized protein</fullName>
    </submittedName>
</protein>
<name>A0A1U7NPC0_9FIRM</name>
<sequence length="98" mass="11641">MEQEQIMNDRNNDKLRNRFFKIAYILFVLAFNALLFFLREHGFAWEASVFSYLFLTILSVLWPAYLYFKTKNKENLLLIVFALAIWGLPLLSTLTKGR</sequence>
<comment type="caution">
    <text evidence="2">The sequence shown here is derived from an EMBL/GenBank/DDBJ whole genome shotgun (WGS) entry which is preliminary data.</text>
</comment>
<dbReference type="AlphaFoldDB" id="A0A1U7NPC0"/>
<feature type="transmembrane region" description="Helical" evidence="1">
    <location>
        <begin position="50"/>
        <end position="68"/>
    </location>
</feature>
<proteinExistence type="predicted"/>
<keyword evidence="1" id="KW-0812">Transmembrane</keyword>
<evidence type="ECO:0000313" key="3">
    <source>
        <dbReference type="Proteomes" id="UP000186705"/>
    </source>
</evidence>
<dbReference type="GeneID" id="78274870"/>
<reference evidence="2 3" key="1">
    <citation type="submission" date="2016-11" db="EMBL/GenBank/DDBJ databases">
        <title>Description of two novel members of the family Erysipelotrichaceae: Ileibacterium lipovorans gen. nov., sp. nov. and Dubosiella newyorkensis, gen. nov., sp. nov.</title>
        <authorList>
            <person name="Cox L.M."/>
            <person name="Sohn J."/>
            <person name="Tyrrell K.L."/>
            <person name="Citron D.M."/>
            <person name="Lawson P.A."/>
            <person name="Patel N.B."/>
            <person name="Iizumi T."/>
            <person name="Perez-Perez G.I."/>
            <person name="Goldstein E.J."/>
            <person name="Blaser M.J."/>
        </authorList>
    </citation>
    <scope>NUCLEOTIDE SEQUENCE [LARGE SCALE GENOMIC DNA]</scope>
    <source>
        <strain evidence="2 3">NYU-BL-A4</strain>
    </source>
</reference>